<feature type="repeat" description="PPR" evidence="3">
    <location>
        <begin position="191"/>
        <end position="225"/>
    </location>
</feature>
<dbReference type="Gene3D" id="1.25.40.10">
    <property type="entry name" value="Tetratricopeptide repeat domain"/>
    <property type="match status" value="2"/>
</dbReference>
<feature type="repeat" description="PPR" evidence="3">
    <location>
        <begin position="296"/>
        <end position="330"/>
    </location>
</feature>
<comment type="caution">
    <text evidence="4">The sequence shown here is derived from an EMBL/GenBank/DDBJ whole genome shotgun (WGS) entry which is preliminary data.</text>
</comment>
<reference evidence="4 5" key="1">
    <citation type="submission" date="2020-08" db="EMBL/GenBank/DDBJ databases">
        <title>Plant Genome Project.</title>
        <authorList>
            <person name="Zhang R.-G."/>
        </authorList>
    </citation>
    <scope>NUCLEOTIDE SEQUENCE [LARGE SCALE GENOMIC DNA]</scope>
    <source>
        <tissue evidence="4">Rhizome</tissue>
    </source>
</reference>
<accession>A0A8J5HS49</accession>
<name>A0A8J5HS49_ZINOF</name>
<dbReference type="AlphaFoldDB" id="A0A8J5HS49"/>
<evidence type="ECO:0000313" key="4">
    <source>
        <dbReference type="EMBL" id="KAG6529860.1"/>
    </source>
</evidence>
<proteinExistence type="inferred from homology"/>
<comment type="similarity">
    <text evidence="1">Belongs to the PPR family. P subfamily.</text>
</comment>
<evidence type="ECO:0000256" key="2">
    <source>
        <dbReference type="ARBA" id="ARBA00022737"/>
    </source>
</evidence>
<dbReference type="Pfam" id="PF13041">
    <property type="entry name" value="PPR_2"/>
    <property type="match status" value="1"/>
</dbReference>
<evidence type="ECO:0000256" key="1">
    <source>
        <dbReference type="ARBA" id="ARBA00007626"/>
    </source>
</evidence>
<dbReference type="GO" id="GO:0003729">
    <property type="term" value="F:mRNA binding"/>
    <property type="evidence" value="ECO:0007669"/>
    <property type="project" value="TreeGrafter"/>
</dbReference>
<evidence type="ECO:0000313" key="5">
    <source>
        <dbReference type="Proteomes" id="UP000734854"/>
    </source>
</evidence>
<dbReference type="Proteomes" id="UP000734854">
    <property type="component" value="Unassembled WGS sequence"/>
</dbReference>
<dbReference type="EMBL" id="JACMSC010000003">
    <property type="protein sequence ID" value="KAG6529860.1"/>
    <property type="molecule type" value="Genomic_DNA"/>
</dbReference>
<keyword evidence="5" id="KW-1185">Reference proteome</keyword>
<gene>
    <name evidence="4" type="ORF">ZIOFF_012075</name>
</gene>
<dbReference type="NCBIfam" id="TIGR00756">
    <property type="entry name" value="PPR"/>
    <property type="match status" value="3"/>
</dbReference>
<dbReference type="PANTHER" id="PTHR47938:SF2">
    <property type="entry name" value="OS06G0184866 PROTEIN"/>
    <property type="match status" value="1"/>
</dbReference>
<feature type="repeat" description="PPR" evidence="3">
    <location>
        <begin position="226"/>
        <end position="260"/>
    </location>
</feature>
<dbReference type="InterPro" id="IPR011990">
    <property type="entry name" value="TPR-like_helical_dom_sf"/>
</dbReference>
<dbReference type="PROSITE" id="PS51375">
    <property type="entry name" value="PPR"/>
    <property type="match status" value="3"/>
</dbReference>
<evidence type="ECO:0008006" key="6">
    <source>
        <dbReference type="Google" id="ProtNLM"/>
    </source>
</evidence>
<dbReference type="PANTHER" id="PTHR47938">
    <property type="entry name" value="RESPIRATORY COMPLEX I CHAPERONE (CIA84), PUTATIVE (AFU_ORTHOLOGUE AFUA_2G06020)-RELATED"/>
    <property type="match status" value="1"/>
</dbReference>
<sequence>MAILVRPKHLRHLLYRNPNSAAVGLLLLPLSRHFCDASSLRPNSSPSSDARSRTPLEKQFDSWVDRLRPGFTSNDVAEAIRAQSDSDLALDLFRWTALRPGYRHDGPAYLAMLQVAVFNHRYSQAEILQRRGSSGSSSSSNAPACRPSIETYSMLLAAVLRRIGKPPVSYVYLHSVRSLARQMKSSGVIPDTFALNLIIKAYARCLEMEEAIRVFREMGLYGCEPNEYSYGYIVQGLCQKGWLEKAMNYFKEMRSKALVPTATIYMAVICSLSLERRLEEAVEVVFDMLENRKAPDILTYRTLLEEMCREGRSEVAYDLLEELRQRKGAMKGRMHSDLLASLHWVCQPIASSCLK</sequence>
<dbReference type="Pfam" id="PF01535">
    <property type="entry name" value="PPR"/>
    <property type="match status" value="1"/>
</dbReference>
<dbReference type="Pfam" id="PF12854">
    <property type="entry name" value="PPR_1"/>
    <property type="match status" value="1"/>
</dbReference>
<evidence type="ECO:0000256" key="3">
    <source>
        <dbReference type="PROSITE-ProRule" id="PRU00708"/>
    </source>
</evidence>
<protein>
    <recommendedName>
        <fullName evidence="6">Pentatricopeptide repeat-containing protein</fullName>
    </recommendedName>
</protein>
<keyword evidence="2" id="KW-0677">Repeat</keyword>
<organism evidence="4 5">
    <name type="scientific">Zingiber officinale</name>
    <name type="common">Ginger</name>
    <name type="synonym">Amomum zingiber</name>
    <dbReference type="NCBI Taxonomy" id="94328"/>
    <lineage>
        <taxon>Eukaryota</taxon>
        <taxon>Viridiplantae</taxon>
        <taxon>Streptophyta</taxon>
        <taxon>Embryophyta</taxon>
        <taxon>Tracheophyta</taxon>
        <taxon>Spermatophyta</taxon>
        <taxon>Magnoliopsida</taxon>
        <taxon>Liliopsida</taxon>
        <taxon>Zingiberales</taxon>
        <taxon>Zingiberaceae</taxon>
        <taxon>Zingiber</taxon>
    </lineage>
</organism>
<dbReference type="InterPro" id="IPR002885">
    <property type="entry name" value="PPR_rpt"/>
</dbReference>